<accession>A0A1R4FVY1</accession>
<evidence type="ECO:0000313" key="3">
    <source>
        <dbReference type="Proteomes" id="UP000195766"/>
    </source>
</evidence>
<dbReference type="OrthoDB" id="7206819at2"/>
<evidence type="ECO:0000313" key="2">
    <source>
        <dbReference type="EMBL" id="SJM60079.1"/>
    </source>
</evidence>
<reference evidence="2 3" key="1">
    <citation type="submission" date="2017-02" db="EMBL/GenBank/DDBJ databases">
        <authorList>
            <person name="Peterson S.W."/>
        </authorList>
    </citation>
    <scope>NUCLEOTIDE SEQUENCE [LARGE SCALE GENOMIC DNA]</scope>
    <source>
        <strain evidence="2 3">3F5N</strain>
    </source>
</reference>
<sequence length="139" mass="14867">MARRISLAACTVMALSMGVAACAPQTNDASMVQTASSTAAPCFYPDQVRNFRSDDHSNIYFDTGRGRIYQAQATGVCQDLDFAMSMTIRPESTGKSRLCAGDSALLRVRGMGMGGPCRVRVVKALSEAEIAALPDRVRP</sequence>
<feature type="signal peptide" evidence="1">
    <location>
        <begin position="1"/>
        <end position="21"/>
    </location>
</feature>
<dbReference type="PROSITE" id="PS51257">
    <property type="entry name" value="PROKAR_LIPOPROTEIN"/>
    <property type="match status" value="1"/>
</dbReference>
<evidence type="ECO:0008006" key="4">
    <source>
        <dbReference type="Google" id="ProtNLM"/>
    </source>
</evidence>
<feature type="chain" id="PRO_5012096800" description="Lipoprotein" evidence="1">
    <location>
        <begin position="22"/>
        <end position="139"/>
    </location>
</feature>
<proteinExistence type="predicted"/>
<dbReference type="InterPro" id="IPR045500">
    <property type="entry name" value="DUF6491"/>
</dbReference>
<gene>
    <name evidence="2" type="ORF">FM111_07445</name>
</gene>
<name>A0A1R4FVY1_BREDI</name>
<dbReference type="Pfam" id="PF20101">
    <property type="entry name" value="DUF6491"/>
    <property type="match status" value="1"/>
</dbReference>
<dbReference type="RefSeq" id="WP_143276059.1">
    <property type="nucleotide sequence ID" value="NZ_FUIE01000039.1"/>
</dbReference>
<dbReference type="Proteomes" id="UP000195766">
    <property type="component" value="Unassembled WGS sequence"/>
</dbReference>
<evidence type="ECO:0000256" key="1">
    <source>
        <dbReference type="SAM" id="SignalP"/>
    </source>
</evidence>
<keyword evidence="1" id="KW-0732">Signal</keyword>
<protein>
    <recommendedName>
        <fullName evidence="4">Lipoprotein</fullName>
    </recommendedName>
</protein>
<organism evidence="2 3">
    <name type="scientific">Brevundimonas diminuta 3F5N</name>
    <dbReference type="NCBI Taxonomy" id="1255603"/>
    <lineage>
        <taxon>Bacteria</taxon>
        <taxon>Pseudomonadati</taxon>
        <taxon>Pseudomonadota</taxon>
        <taxon>Alphaproteobacteria</taxon>
        <taxon>Caulobacterales</taxon>
        <taxon>Caulobacteraceae</taxon>
        <taxon>Brevundimonas</taxon>
    </lineage>
</organism>
<dbReference type="AlphaFoldDB" id="A0A1R4FVY1"/>
<dbReference type="EMBL" id="FUIE01000039">
    <property type="protein sequence ID" value="SJM60079.1"/>
    <property type="molecule type" value="Genomic_DNA"/>
</dbReference>